<dbReference type="Gene3D" id="3.30.565.10">
    <property type="entry name" value="Histidine kinase-like ATPase, C-terminal domain"/>
    <property type="match status" value="1"/>
</dbReference>
<dbReference type="PANTHER" id="PTHR24421">
    <property type="entry name" value="NITRATE/NITRITE SENSOR PROTEIN NARX-RELATED"/>
    <property type="match status" value="1"/>
</dbReference>
<dbReference type="InterPro" id="IPR050482">
    <property type="entry name" value="Sensor_HK_TwoCompSys"/>
</dbReference>
<keyword evidence="1" id="KW-0808">Transferase</keyword>
<proteinExistence type="predicted"/>
<evidence type="ECO:0000256" key="2">
    <source>
        <dbReference type="ARBA" id="ARBA00022777"/>
    </source>
</evidence>
<dbReference type="GO" id="GO:0046983">
    <property type="term" value="F:protein dimerization activity"/>
    <property type="evidence" value="ECO:0007669"/>
    <property type="project" value="InterPro"/>
</dbReference>
<dbReference type="AlphaFoldDB" id="A0AAU1UEI3"/>
<keyword evidence="2 5" id="KW-0418">Kinase</keyword>
<evidence type="ECO:0000313" key="5">
    <source>
        <dbReference type="EMBL" id="WTS15108.1"/>
    </source>
</evidence>
<reference evidence="5" key="1">
    <citation type="submission" date="2022-10" db="EMBL/GenBank/DDBJ databases">
        <title>The complete genomes of actinobacterial strains from the NBC collection.</title>
        <authorList>
            <person name="Joergensen T.S."/>
            <person name="Alvarez Arevalo M."/>
            <person name="Sterndorff E.B."/>
            <person name="Faurdal D."/>
            <person name="Vuksanovic O."/>
            <person name="Mourched A.-S."/>
            <person name="Charusanti P."/>
            <person name="Shaw S."/>
            <person name="Blin K."/>
            <person name="Weber T."/>
        </authorList>
    </citation>
    <scope>NUCLEOTIDE SEQUENCE</scope>
    <source>
        <strain evidence="5">NBC_00119</strain>
    </source>
</reference>
<name>A0AAU1UEI3_9ACTN</name>
<dbReference type="SMART" id="SM00387">
    <property type="entry name" value="HATPase_c"/>
    <property type="match status" value="1"/>
</dbReference>
<dbReference type="InterPro" id="IPR011712">
    <property type="entry name" value="Sig_transdc_His_kin_sub3_dim/P"/>
</dbReference>
<evidence type="ECO:0000256" key="1">
    <source>
        <dbReference type="ARBA" id="ARBA00022679"/>
    </source>
</evidence>
<dbReference type="InterPro" id="IPR036890">
    <property type="entry name" value="HATPase_C_sf"/>
</dbReference>
<dbReference type="GO" id="GO:0016020">
    <property type="term" value="C:membrane"/>
    <property type="evidence" value="ECO:0007669"/>
    <property type="project" value="InterPro"/>
</dbReference>
<keyword evidence="3" id="KW-0902">Two-component regulatory system</keyword>
<organism evidence="5">
    <name type="scientific">Streptomyces sp. NBC_00119</name>
    <dbReference type="NCBI Taxonomy" id="2975659"/>
    <lineage>
        <taxon>Bacteria</taxon>
        <taxon>Bacillati</taxon>
        <taxon>Actinomycetota</taxon>
        <taxon>Actinomycetes</taxon>
        <taxon>Kitasatosporales</taxon>
        <taxon>Streptomycetaceae</taxon>
        <taxon>Streptomyces</taxon>
    </lineage>
</organism>
<dbReference type="Pfam" id="PF02518">
    <property type="entry name" value="HATPase_c"/>
    <property type="match status" value="1"/>
</dbReference>
<dbReference type="SUPFAM" id="SSF55874">
    <property type="entry name" value="ATPase domain of HSP90 chaperone/DNA topoisomerase II/histidine kinase"/>
    <property type="match status" value="1"/>
</dbReference>
<dbReference type="GO" id="GO:0000155">
    <property type="term" value="F:phosphorelay sensor kinase activity"/>
    <property type="evidence" value="ECO:0007669"/>
    <property type="project" value="InterPro"/>
</dbReference>
<evidence type="ECO:0000259" key="4">
    <source>
        <dbReference type="PROSITE" id="PS50109"/>
    </source>
</evidence>
<dbReference type="Pfam" id="PF07730">
    <property type="entry name" value="HisKA_3"/>
    <property type="match status" value="1"/>
</dbReference>
<dbReference type="InterPro" id="IPR005467">
    <property type="entry name" value="His_kinase_dom"/>
</dbReference>
<dbReference type="InterPro" id="IPR003594">
    <property type="entry name" value="HATPase_dom"/>
</dbReference>
<dbReference type="CDD" id="cd16917">
    <property type="entry name" value="HATPase_UhpB-NarQ-NarX-like"/>
    <property type="match status" value="1"/>
</dbReference>
<evidence type="ECO:0000256" key="3">
    <source>
        <dbReference type="ARBA" id="ARBA00023012"/>
    </source>
</evidence>
<dbReference type="PROSITE" id="PS50109">
    <property type="entry name" value="HIS_KIN"/>
    <property type="match status" value="1"/>
</dbReference>
<dbReference type="EMBL" id="CP108195">
    <property type="protein sequence ID" value="WTS15108.1"/>
    <property type="molecule type" value="Genomic_DNA"/>
</dbReference>
<feature type="domain" description="Histidine kinase" evidence="4">
    <location>
        <begin position="174"/>
        <end position="364"/>
    </location>
</feature>
<protein>
    <submittedName>
        <fullName evidence="5">Histidine kinase</fullName>
    </submittedName>
</protein>
<sequence>MHDASPQEIQGETPDPEGATLAAELQALEAELLDAYRRALLEQNNPLGMDQEAWTSCREQAQHILGECVHALRCGTEAPLNPQLMKKTRRLGGARISQGIPPVHSVRAGSMFFQITMEFLGRIFADRPGSEHYLMKVPPILQSAITRRLEEGSSGYDLFLLDVVRDAAQQGRHGMAREIHDRIGSTASLALRQLELYELTQHAASSDARLGSLKQAILETLYTTRDIVTELRTRSDTCRSLQLALSAFVSAMAIDEPVVEIHVDDPDDLLPRGVSDDLFIMLRECLRNALAHASASRVTIDVRVDARHVQASVHDDGVGFVPGQRQGNGLASLTERAQLLAGRLTINSAPGHGTAIELSVPLDEEEHADDGRGTARHG</sequence>
<gene>
    <name evidence="5" type="ORF">OHU69_31160</name>
</gene>
<accession>A0AAU1UEI3</accession>